<sequence>METKIEIEIYVIDVSDEKIMSFMHEEYGGNNEYKTVQGF</sequence>
<evidence type="ECO:0000313" key="1">
    <source>
        <dbReference type="EMBL" id="ETD23723.1"/>
    </source>
</evidence>
<dbReference type="EMBL" id="AZJE01000011">
    <property type="protein sequence ID" value="ETD23723.1"/>
    <property type="molecule type" value="Genomic_DNA"/>
</dbReference>
<evidence type="ECO:0000313" key="2">
    <source>
        <dbReference type="Proteomes" id="UP000018683"/>
    </source>
</evidence>
<organism evidence="1 2">
    <name type="scientific">[Ruminococcus] lactaris CC59_002D</name>
    <dbReference type="NCBI Taxonomy" id="1073376"/>
    <lineage>
        <taxon>Bacteria</taxon>
        <taxon>Bacillati</taxon>
        <taxon>Bacillota</taxon>
        <taxon>Clostridia</taxon>
        <taxon>Lachnospirales</taxon>
        <taxon>Lachnospiraceae</taxon>
        <taxon>Mediterraneibacter</taxon>
    </lineage>
</organism>
<dbReference type="HOGENOM" id="CLU_3316471_0_0_9"/>
<name>V8C8I0_9FIRM</name>
<comment type="caution">
    <text evidence="1">The sequence shown here is derived from an EMBL/GenBank/DDBJ whole genome shotgun (WGS) entry which is preliminary data.</text>
</comment>
<gene>
    <name evidence="1" type="ORF">HMPREF1202_00864</name>
</gene>
<accession>V8C8I0</accession>
<dbReference type="AlphaFoldDB" id="V8C8I0"/>
<reference evidence="1 2" key="1">
    <citation type="submission" date="2013-10" db="EMBL/GenBank/DDBJ databases">
        <title>The Genome Sequence of Ruminococcus lactaris CC59_002D.</title>
        <authorList>
            <consortium name="The Broad Institute Genomics Platform"/>
            <person name="Earl A."/>
            <person name="Allen-Vercoe E."/>
            <person name="Daigneault M."/>
            <person name="Young S.K."/>
            <person name="Zeng Q."/>
            <person name="Gargeya S."/>
            <person name="Fitzgerald M."/>
            <person name="Abouelleil A."/>
            <person name="Alvarado L."/>
            <person name="Chapman S.B."/>
            <person name="Gainer-Dewar J."/>
            <person name="Goldberg J."/>
            <person name="Griggs A."/>
            <person name="Gujja S."/>
            <person name="Hansen M."/>
            <person name="Howarth C."/>
            <person name="Imamovic A."/>
            <person name="Ireland A."/>
            <person name="Larimer J."/>
            <person name="McCowan C."/>
            <person name="Murphy C."/>
            <person name="Pearson M."/>
            <person name="Poon T.W."/>
            <person name="Priest M."/>
            <person name="Roberts A."/>
            <person name="Saif S."/>
            <person name="Shea T."/>
            <person name="Sykes S."/>
            <person name="Wortman J."/>
            <person name="Nusbaum C."/>
            <person name="Birren B."/>
        </authorList>
    </citation>
    <scope>NUCLEOTIDE SEQUENCE [LARGE SCALE GENOMIC DNA]</scope>
    <source>
        <strain evidence="1 2">CC59_002D</strain>
    </source>
</reference>
<protein>
    <submittedName>
        <fullName evidence="1">Uncharacterized protein</fullName>
    </submittedName>
</protein>
<proteinExistence type="predicted"/>
<dbReference type="Proteomes" id="UP000018683">
    <property type="component" value="Unassembled WGS sequence"/>
</dbReference>
<dbReference type="PATRIC" id="fig|1073376.3.peg.888"/>